<sequence>MLRLSLLAVVIAVCASACGKPPVQPETPDSGTGGGTGTTTGGGTGGDDAGTGGGGSLATGGGTTATGGGSATTGGGTGTTGGGSATTGGGTGTTGGGSAMTGGGTGTVDAGVPAVRFIAIGDTGKGNTGQNQVGQAIGTFCAANGCDFVVMLGDNFYPSGVSSTTDPQWQTAFVQPYATVNAPFYAVLGNHDYGGDGAGTEIQKGDNQVAYSAVNPKWRMPSHHYKWQVGDVEFFAADTNRSMFGIDQNVKRDFDTWLPNSTALWKIVFAHHPYKSNGPHGNAGSYDDLPFVPIANGNGVKDFVEDRVCGRADFYITGHDHNIQWLQATCTRNGSTLNTGLILSGGAASTTALERNQPNYYQSDALGFVYIVIQGRSFTATFFDGDGVQKFTRTVTK</sequence>
<dbReference type="Proteomes" id="UP000249061">
    <property type="component" value="Unassembled WGS sequence"/>
</dbReference>
<reference evidence="6 7" key="1">
    <citation type="submission" date="2017-08" db="EMBL/GenBank/DDBJ databases">
        <title>Infants hospitalized years apart are colonized by the same room-sourced microbial strains.</title>
        <authorList>
            <person name="Brooks B."/>
            <person name="Olm M.R."/>
            <person name="Firek B.A."/>
            <person name="Baker R."/>
            <person name="Thomas B.C."/>
            <person name="Morowitz M.J."/>
            <person name="Banfield J.F."/>
        </authorList>
    </citation>
    <scope>NUCLEOTIDE SEQUENCE [LARGE SCALE GENOMIC DNA]</scope>
    <source>
        <strain evidence="6">S2_003_000_R2_14</strain>
    </source>
</reference>
<evidence type="ECO:0000256" key="1">
    <source>
        <dbReference type="ARBA" id="ARBA00022729"/>
    </source>
</evidence>
<feature type="region of interest" description="Disordered" evidence="3">
    <location>
        <begin position="18"/>
        <end position="105"/>
    </location>
</feature>
<evidence type="ECO:0000256" key="3">
    <source>
        <dbReference type="SAM" id="MobiDB-lite"/>
    </source>
</evidence>
<dbReference type="InterPro" id="IPR051558">
    <property type="entry name" value="Metallophosphoesterase_PAP"/>
</dbReference>
<keyword evidence="2" id="KW-0378">Hydrolase</keyword>
<gene>
    <name evidence="6" type="ORF">DI536_10685</name>
</gene>
<dbReference type="PANTHER" id="PTHR10161">
    <property type="entry name" value="TARTRATE-RESISTANT ACID PHOSPHATASE TYPE 5"/>
    <property type="match status" value="1"/>
</dbReference>
<feature type="compositionally biased region" description="Gly residues" evidence="3">
    <location>
        <begin position="31"/>
        <end position="105"/>
    </location>
</feature>
<name>A0A2W5VV86_9BACT</name>
<dbReference type="GO" id="GO:0016787">
    <property type="term" value="F:hydrolase activity"/>
    <property type="evidence" value="ECO:0007669"/>
    <property type="project" value="UniProtKB-KW"/>
</dbReference>
<organism evidence="6 7">
    <name type="scientific">Archangium gephyra</name>
    <dbReference type="NCBI Taxonomy" id="48"/>
    <lineage>
        <taxon>Bacteria</taxon>
        <taxon>Pseudomonadati</taxon>
        <taxon>Myxococcota</taxon>
        <taxon>Myxococcia</taxon>
        <taxon>Myxococcales</taxon>
        <taxon>Cystobacterineae</taxon>
        <taxon>Archangiaceae</taxon>
        <taxon>Archangium</taxon>
    </lineage>
</organism>
<dbReference type="InterPro" id="IPR029052">
    <property type="entry name" value="Metallo-depent_PP-like"/>
</dbReference>
<dbReference type="EMBL" id="QFQP01000007">
    <property type="protein sequence ID" value="PZR14511.1"/>
    <property type="molecule type" value="Genomic_DNA"/>
</dbReference>
<dbReference type="PANTHER" id="PTHR10161:SF14">
    <property type="entry name" value="TARTRATE-RESISTANT ACID PHOSPHATASE TYPE 5"/>
    <property type="match status" value="1"/>
</dbReference>
<protein>
    <recommendedName>
        <fullName evidence="5">Calcineurin-like phosphoesterase domain-containing protein</fullName>
    </recommendedName>
</protein>
<evidence type="ECO:0000313" key="6">
    <source>
        <dbReference type="EMBL" id="PZR14511.1"/>
    </source>
</evidence>
<comment type="caution">
    <text evidence="6">The sequence shown here is derived from an EMBL/GenBank/DDBJ whole genome shotgun (WGS) entry which is preliminary data.</text>
</comment>
<feature type="signal peptide" evidence="4">
    <location>
        <begin position="1"/>
        <end position="19"/>
    </location>
</feature>
<evidence type="ECO:0000256" key="2">
    <source>
        <dbReference type="ARBA" id="ARBA00022801"/>
    </source>
</evidence>
<dbReference type="Gene3D" id="3.60.21.10">
    <property type="match status" value="1"/>
</dbReference>
<proteinExistence type="predicted"/>
<dbReference type="AlphaFoldDB" id="A0A2W5VV86"/>
<keyword evidence="1 4" id="KW-0732">Signal</keyword>
<evidence type="ECO:0000256" key="4">
    <source>
        <dbReference type="SAM" id="SignalP"/>
    </source>
</evidence>
<evidence type="ECO:0000313" key="7">
    <source>
        <dbReference type="Proteomes" id="UP000249061"/>
    </source>
</evidence>
<dbReference type="SUPFAM" id="SSF56300">
    <property type="entry name" value="Metallo-dependent phosphatases"/>
    <property type="match status" value="1"/>
</dbReference>
<feature type="chain" id="PRO_5015861174" description="Calcineurin-like phosphoesterase domain-containing protein" evidence="4">
    <location>
        <begin position="20"/>
        <end position="397"/>
    </location>
</feature>
<feature type="domain" description="Calcineurin-like phosphoesterase" evidence="5">
    <location>
        <begin position="116"/>
        <end position="321"/>
    </location>
</feature>
<accession>A0A2W5VV86</accession>
<dbReference type="InterPro" id="IPR004843">
    <property type="entry name" value="Calcineurin-like_PHP"/>
</dbReference>
<evidence type="ECO:0000259" key="5">
    <source>
        <dbReference type="Pfam" id="PF00149"/>
    </source>
</evidence>
<dbReference type="Pfam" id="PF00149">
    <property type="entry name" value="Metallophos"/>
    <property type="match status" value="1"/>
</dbReference>